<comment type="subcellular location">
    <subcellularLocation>
        <location evidence="6">Cell membrane</location>
        <topology evidence="6">Multi-pass membrane protein</topology>
    </subcellularLocation>
    <subcellularLocation>
        <location evidence="1">Membrane</location>
        <topology evidence="1">Multi-pass membrane protein</topology>
    </subcellularLocation>
</comment>
<dbReference type="GO" id="GO:0005886">
    <property type="term" value="C:plasma membrane"/>
    <property type="evidence" value="ECO:0007669"/>
    <property type="project" value="UniProtKB-SubCell"/>
</dbReference>
<dbReference type="PANTHER" id="PTHR43701:SF2">
    <property type="entry name" value="MEMBRANE TRANSPORTER PROTEIN YJNA-RELATED"/>
    <property type="match status" value="1"/>
</dbReference>
<protein>
    <recommendedName>
        <fullName evidence="6">Probable membrane transporter protein</fullName>
    </recommendedName>
</protein>
<gene>
    <name evidence="7" type="ORF">EDC37_10227</name>
</gene>
<feature type="transmembrane region" description="Helical" evidence="6">
    <location>
        <begin position="56"/>
        <end position="76"/>
    </location>
</feature>
<feature type="transmembrane region" description="Helical" evidence="6">
    <location>
        <begin position="111"/>
        <end position="131"/>
    </location>
</feature>
<keyword evidence="4 6" id="KW-1133">Transmembrane helix</keyword>
<comment type="similarity">
    <text evidence="2 6">Belongs to the 4-toluene sulfonate uptake permease (TSUP) (TC 2.A.102) family.</text>
</comment>
<keyword evidence="5 6" id="KW-0472">Membrane</keyword>
<accession>A0A4V2USG4</accession>
<dbReference type="Pfam" id="PF01925">
    <property type="entry name" value="TauE"/>
    <property type="match status" value="1"/>
</dbReference>
<feature type="transmembrane region" description="Helical" evidence="6">
    <location>
        <begin position="7"/>
        <end position="36"/>
    </location>
</feature>
<proteinExistence type="inferred from homology"/>
<dbReference type="EMBL" id="SMAA01000002">
    <property type="protein sequence ID" value="TCS81332.1"/>
    <property type="molecule type" value="Genomic_DNA"/>
</dbReference>
<feature type="transmembrane region" description="Helical" evidence="6">
    <location>
        <begin position="152"/>
        <end position="176"/>
    </location>
</feature>
<feature type="transmembrane region" description="Helical" evidence="6">
    <location>
        <begin position="196"/>
        <end position="217"/>
    </location>
</feature>
<comment type="caution">
    <text evidence="7">The sequence shown here is derived from an EMBL/GenBank/DDBJ whole genome shotgun (WGS) entry which is preliminary data.</text>
</comment>
<evidence type="ECO:0000256" key="6">
    <source>
        <dbReference type="RuleBase" id="RU363041"/>
    </source>
</evidence>
<organism evidence="7 8">
    <name type="scientific">Pectinatus cerevisiiphilus</name>
    <dbReference type="NCBI Taxonomy" id="86956"/>
    <lineage>
        <taxon>Bacteria</taxon>
        <taxon>Bacillati</taxon>
        <taxon>Bacillota</taxon>
        <taxon>Negativicutes</taxon>
        <taxon>Selenomonadales</taxon>
        <taxon>Selenomonadaceae</taxon>
        <taxon>Pectinatus</taxon>
    </lineage>
</organism>
<keyword evidence="3 6" id="KW-0812">Transmembrane</keyword>
<evidence type="ECO:0000256" key="4">
    <source>
        <dbReference type="ARBA" id="ARBA00022989"/>
    </source>
</evidence>
<sequence length="268" mass="28313">MDIVILFVIGIGVGAFGTLVGIGGGLIMIPLFVLVMTGRADAPPSFFNTFHTVSQAVGTSLFGVFLNTFSGTVAYIRQKKVYFDAALPFAVATLPGAFIGSYVDEYFTGNAFNILFGAMLMVLSVVMYWKSSAAKAKAEYFNQQDFKYSKKIGIFISIFVGFLSSILGIGGGVVHVPLMIYVLSFPPHVATATSHFILAVSSFAGTVSHVLLGHVVWKPAIAIGGGAAVGAQLGAVISRKTKPRIIVILLSVVMCALGLKLIFMAGIK</sequence>
<feature type="transmembrane region" description="Helical" evidence="6">
    <location>
        <begin position="81"/>
        <end position="99"/>
    </location>
</feature>
<dbReference type="OrthoDB" id="9780109at2"/>
<evidence type="ECO:0000256" key="2">
    <source>
        <dbReference type="ARBA" id="ARBA00009142"/>
    </source>
</evidence>
<dbReference type="InterPro" id="IPR002781">
    <property type="entry name" value="TM_pro_TauE-like"/>
</dbReference>
<keyword evidence="8" id="KW-1185">Reference proteome</keyword>
<evidence type="ECO:0000256" key="1">
    <source>
        <dbReference type="ARBA" id="ARBA00004141"/>
    </source>
</evidence>
<dbReference type="Proteomes" id="UP000295188">
    <property type="component" value="Unassembled WGS sequence"/>
</dbReference>
<dbReference type="InterPro" id="IPR051598">
    <property type="entry name" value="TSUP/Inactive_protease-like"/>
</dbReference>
<feature type="transmembrane region" description="Helical" evidence="6">
    <location>
        <begin position="245"/>
        <end position="267"/>
    </location>
</feature>
<keyword evidence="6" id="KW-1003">Cell membrane</keyword>
<evidence type="ECO:0000313" key="8">
    <source>
        <dbReference type="Proteomes" id="UP000295188"/>
    </source>
</evidence>
<dbReference type="AlphaFoldDB" id="A0A4V2USG4"/>
<evidence type="ECO:0000313" key="7">
    <source>
        <dbReference type="EMBL" id="TCS81332.1"/>
    </source>
</evidence>
<name>A0A4V2USG4_9FIRM</name>
<reference evidence="7 8" key="1">
    <citation type="submission" date="2019-03" db="EMBL/GenBank/DDBJ databases">
        <title>Genomic Encyclopedia of Type Strains, Phase IV (KMG-IV): sequencing the most valuable type-strain genomes for metagenomic binning, comparative biology and taxonomic classification.</title>
        <authorList>
            <person name="Goeker M."/>
        </authorList>
    </citation>
    <scope>NUCLEOTIDE SEQUENCE [LARGE SCALE GENOMIC DNA]</scope>
    <source>
        <strain evidence="7 8">DSM 20467</strain>
    </source>
</reference>
<evidence type="ECO:0000256" key="3">
    <source>
        <dbReference type="ARBA" id="ARBA00022692"/>
    </source>
</evidence>
<dbReference type="PANTHER" id="PTHR43701">
    <property type="entry name" value="MEMBRANE TRANSPORTER PROTEIN MJ0441-RELATED"/>
    <property type="match status" value="1"/>
</dbReference>
<dbReference type="RefSeq" id="WP_132547138.1">
    <property type="nucleotide sequence ID" value="NZ_SMAA01000002.1"/>
</dbReference>
<evidence type="ECO:0000256" key="5">
    <source>
        <dbReference type="ARBA" id="ARBA00023136"/>
    </source>
</evidence>